<dbReference type="Gene3D" id="1.25.40.20">
    <property type="entry name" value="Ankyrin repeat-containing domain"/>
    <property type="match status" value="1"/>
</dbReference>
<dbReference type="GO" id="GO:0005634">
    <property type="term" value="C:nucleus"/>
    <property type="evidence" value="ECO:0007669"/>
    <property type="project" value="TreeGrafter"/>
</dbReference>
<reference evidence="4 5" key="1">
    <citation type="journal article" date="2023" name="IMA Fungus">
        <title>Comparative genomic study of the Penicillium genus elucidates a diverse pangenome and 15 lateral gene transfer events.</title>
        <authorList>
            <person name="Petersen C."/>
            <person name="Sorensen T."/>
            <person name="Nielsen M.R."/>
            <person name="Sondergaard T.E."/>
            <person name="Sorensen J.L."/>
            <person name="Fitzpatrick D.A."/>
            <person name="Frisvad J.C."/>
            <person name="Nielsen K.L."/>
        </authorList>
    </citation>
    <scope>NUCLEOTIDE SEQUENCE [LARGE SCALE GENOMIC DNA]</scope>
    <source>
        <strain evidence="4 5">IBT 35679</strain>
    </source>
</reference>
<dbReference type="PANTHER" id="PTHR24193">
    <property type="entry name" value="ANKYRIN REPEAT PROTEIN"/>
    <property type="match status" value="1"/>
</dbReference>
<feature type="repeat" description="ANK" evidence="3">
    <location>
        <begin position="58"/>
        <end position="90"/>
    </location>
</feature>
<dbReference type="InterPro" id="IPR002110">
    <property type="entry name" value="Ankyrin_rpt"/>
</dbReference>
<keyword evidence="5" id="KW-1185">Reference proteome</keyword>
<gene>
    <name evidence="4" type="ORF">N7494_005446</name>
</gene>
<dbReference type="InterPro" id="IPR050663">
    <property type="entry name" value="Ankyrin-SOCS_Box"/>
</dbReference>
<evidence type="ECO:0000313" key="4">
    <source>
        <dbReference type="EMBL" id="KAJ5544167.1"/>
    </source>
</evidence>
<evidence type="ECO:0008006" key="6">
    <source>
        <dbReference type="Google" id="ProtNLM"/>
    </source>
</evidence>
<dbReference type="GO" id="GO:0000976">
    <property type="term" value="F:transcription cis-regulatory region binding"/>
    <property type="evidence" value="ECO:0007669"/>
    <property type="project" value="TreeGrafter"/>
</dbReference>
<dbReference type="InterPro" id="IPR036770">
    <property type="entry name" value="Ankyrin_rpt-contain_sf"/>
</dbReference>
<dbReference type="PROSITE" id="PS50088">
    <property type="entry name" value="ANK_REPEAT"/>
    <property type="match status" value="1"/>
</dbReference>
<name>A0AAD6CZC2_9EURO</name>
<evidence type="ECO:0000256" key="2">
    <source>
        <dbReference type="ARBA" id="ARBA00023043"/>
    </source>
</evidence>
<dbReference type="AlphaFoldDB" id="A0AAD6CZC2"/>
<sequence>MFGSPVETLRAIAAEEVIEETLRATHRSLIHYAAMGDFSELIRYLLLKNTGVDERDRNKQTPLSWAAEYASLNATKVLLLNGAKNNSLDDIYTTPLTWLLKAGPNNDQNALTEAYLISKGAKDKGAKRRWVLKKWVLKKFNLF</sequence>
<evidence type="ECO:0000256" key="3">
    <source>
        <dbReference type="PROSITE-ProRule" id="PRU00023"/>
    </source>
</evidence>
<organism evidence="4 5">
    <name type="scientific">Penicillium frequentans</name>
    <dbReference type="NCBI Taxonomy" id="3151616"/>
    <lineage>
        <taxon>Eukaryota</taxon>
        <taxon>Fungi</taxon>
        <taxon>Dikarya</taxon>
        <taxon>Ascomycota</taxon>
        <taxon>Pezizomycotina</taxon>
        <taxon>Eurotiomycetes</taxon>
        <taxon>Eurotiomycetidae</taxon>
        <taxon>Eurotiales</taxon>
        <taxon>Aspergillaceae</taxon>
        <taxon>Penicillium</taxon>
    </lineage>
</organism>
<dbReference type="GO" id="GO:0045944">
    <property type="term" value="P:positive regulation of transcription by RNA polymerase II"/>
    <property type="evidence" value="ECO:0007669"/>
    <property type="project" value="TreeGrafter"/>
</dbReference>
<keyword evidence="1" id="KW-0677">Repeat</keyword>
<comment type="caution">
    <text evidence="4">The sequence shown here is derived from an EMBL/GenBank/DDBJ whole genome shotgun (WGS) entry which is preliminary data.</text>
</comment>
<dbReference type="SMART" id="SM00248">
    <property type="entry name" value="ANK"/>
    <property type="match status" value="2"/>
</dbReference>
<protein>
    <recommendedName>
        <fullName evidence="6">Ankyrin repeat protein</fullName>
    </recommendedName>
</protein>
<dbReference type="PANTHER" id="PTHR24193:SF122">
    <property type="entry name" value="ANKYRIN REPEAT DOMAIN-CONTAINING PROTEIN 23"/>
    <property type="match status" value="1"/>
</dbReference>
<proteinExistence type="predicted"/>
<accession>A0AAD6CZC2</accession>
<dbReference type="Proteomes" id="UP001220324">
    <property type="component" value="Unassembled WGS sequence"/>
</dbReference>
<dbReference type="SUPFAM" id="SSF48403">
    <property type="entry name" value="Ankyrin repeat"/>
    <property type="match status" value="1"/>
</dbReference>
<evidence type="ECO:0000313" key="5">
    <source>
        <dbReference type="Proteomes" id="UP001220324"/>
    </source>
</evidence>
<dbReference type="Pfam" id="PF12796">
    <property type="entry name" value="Ank_2"/>
    <property type="match status" value="1"/>
</dbReference>
<evidence type="ECO:0000256" key="1">
    <source>
        <dbReference type="ARBA" id="ARBA00022737"/>
    </source>
</evidence>
<dbReference type="EMBL" id="JAQIZZ010000004">
    <property type="protein sequence ID" value="KAJ5544167.1"/>
    <property type="molecule type" value="Genomic_DNA"/>
</dbReference>
<keyword evidence="2 3" id="KW-0040">ANK repeat</keyword>